<name>A0A1H3G4C6_9PSEU</name>
<dbReference type="GO" id="GO:0008999">
    <property type="term" value="F:protein-N-terminal-alanine acetyltransferase activity"/>
    <property type="evidence" value="ECO:0007669"/>
    <property type="project" value="TreeGrafter"/>
</dbReference>
<dbReference type="Gene3D" id="3.40.630.30">
    <property type="match status" value="1"/>
</dbReference>
<organism evidence="2 3">
    <name type="scientific">Saccharopolyspora shandongensis</name>
    <dbReference type="NCBI Taxonomy" id="418495"/>
    <lineage>
        <taxon>Bacteria</taxon>
        <taxon>Bacillati</taxon>
        <taxon>Actinomycetota</taxon>
        <taxon>Actinomycetes</taxon>
        <taxon>Pseudonocardiales</taxon>
        <taxon>Pseudonocardiaceae</taxon>
        <taxon>Saccharopolyspora</taxon>
    </lineage>
</organism>
<proteinExistence type="predicted"/>
<dbReference type="RefSeq" id="WP_245761259.1">
    <property type="nucleotide sequence ID" value="NZ_FNOK01000018.1"/>
</dbReference>
<evidence type="ECO:0000259" key="1">
    <source>
        <dbReference type="PROSITE" id="PS51186"/>
    </source>
</evidence>
<dbReference type="InterPro" id="IPR000182">
    <property type="entry name" value="GNAT_dom"/>
</dbReference>
<dbReference type="Pfam" id="PF13302">
    <property type="entry name" value="Acetyltransf_3"/>
    <property type="match status" value="1"/>
</dbReference>
<reference evidence="3" key="1">
    <citation type="submission" date="2016-10" db="EMBL/GenBank/DDBJ databases">
        <authorList>
            <person name="Varghese N."/>
            <person name="Submissions S."/>
        </authorList>
    </citation>
    <scope>NUCLEOTIDE SEQUENCE [LARGE SCALE GENOMIC DNA]</scope>
    <source>
        <strain evidence="3">CGMCC 4.3530</strain>
    </source>
</reference>
<dbReference type="GO" id="GO:0005737">
    <property type="term" value="C:cytoplasm"/>
    <property type="evidence" value="ECO:0007669"/>
    <property type="project" value="TreeGrafter"/>
</dbReference>
<dbReference type="GO" id="GO:1990189">
    <property type="term" value="F:protein N-terminal-serine acetyltransferase activity"/>
    <property type="evidence" value="ECO:0007669"/>
    <property type="project" value="TreeGrafter"/>
</dbReference>
<protein>
    <submittedName>
        <fullName evidence="2">Protein N-acetyltransferase, RimJ/RimL family</fullName>
    </submittedName>
</protein>
<dbReference type="InterPro" id="IPR051908">
    <property type="entry name" value="Ribosomal_N-acetyltransferase"/>
</dbReference>
<accession>A0A1H3G4C6</accession>
<evidence type="ECO:0000313" key="2">
    <source>
        <dbReference type="EMBL" id="SDX98172.1"/>
    </source>
</evidence>
<feature type="domain" description="N-acetyltransferase" evidence="1">
    <location>
        <begin position="39"/>
        <end position="194"/>
    </location>
</feature>
<keyword evidence="2" id="KW-0808">Transferase</keyword>
<dbReference type="STRING" id="418495.SAMN05216215_101844"/>
<dbReference type="InterPro" id="IPR016181">
    <property type="entry name" value="Acyl_CoA_acyltransferase"/>
</dbReference>
<evidence type="ECO:0000313" key="3">
    <source>
        <dbReference type="Proteomes" id="UP000199529"/>
    </source>
</evidence>
<gene>
    <name evidence="2" type="ORF">SAMN05216215_101844</name>
</gene>
<dbReference type="AlphaFoldDB" id="A0A1H3G4C6"/>
<sequence length="237" mass="26252">MTELADRIDPWPFRHLVLRAPRLELRPDDDEGLLELAEVAVTGVHPPEGLPLGRLWRDESTEDIAQGLVQALWRDRANLSPVDWSLNFLVRQGGQVIGFQGISANQFAVKREVATASWLGIPFQGKGFGTEARAAVLTMAFDYLAAVQARTTAWEDAHASQQVSRKLGYRPDGTERGVRRGHPGSFIRMLLRRSDFDHYRPPWSLEVEGLQPCLPLLGTEMPMCSPGLCPVKGCAGS</sequence>
<dbReference type="PANTHER" id="PTHR43441">
    <property type="entry name" value="RIBOSOMAL-PROTEIN-SERINE ACETYLTRANSFERASE"/>
    <property type="match status" value="1"/>
</dbReference>
<dbReference type="Proteomes" id="UP000199529">
    <property type="component" value="Unassembled WGS sequence"/>
</dbReference>
<dbReference type="PROSITE" id="PS51186">
    <property type="entry name" value="GNAT"/>
    <property type="match status" value="1"/>
</dbReference>
<dbReference type="SUPFAM" id="SSF55729">
    <property type="entry name" value="Acyl-CoA N-acyltransferases (Nat)"/>
    <property type="match status" value="1"/>
</dbReference>
<dbReference type="EMBL" id="FNOK01000018">
    <property type="protein sequence ID" value="SDX98172.1"/>
    <property type="molecule type" value="Genomic_DNA"/>
</dbReference>
<dbReference type="PANTHER" id="PTHR43441:SF11">
    <property type="entry name" value="RIBOSOMAL-PROTEIN-SERINE ACETYLTRANSFERASE"/>
    <property type="match status" value="1"/>
</dbReference>
<keyword evidence="3" id="KW-1185">Reference proteome</keyword>